<comment type="similarity">
    <text evidence="1">Belongs to the MreC family.</text>
</comment>
<feature type="domain" description="Rod shape-determining protein MreC beta-barrel core" evidence="6">
    <location>
        <begin position="113"/>
        <end position="259"/>
    </location>
</feature>
<evidence type="ECO:0000313" key="8">
    <source>
        <dbReference type="Proteomes" id="UP000176650"/>
    </source>
</evidence>
<accession>A0A1F5BVI3</accession>
<evidence type="ECO:0000256" key="3">
    <source>
        <dbReference type="ARBA" id="ARBA00022960"/>
    </source>
</evidence>
<gene>
    <name evidence="7" type="ORF">A2988_03925</name>
</gene>
<feature type="coiled-coil region" evidence="5">
    <location>
        <begin position="60"/>
        <end position="104"/>
    </location>
</feature>
<evidence type="ECO:0000256" key="1">
    <source>
        <dbReference type="ARBA" id="ARBA00009369"/>
    </source>
</evidence>
<sequence>MRQKKIFIFALLACTLIAAGFALNTARARTIVMSVFAPVSRAGVFFSNKTAALAPSFFHFREQSAAILRLTEENESLRARVVNVRRLEQENELLLKQLGVQKQKPRALVAADIVSYDPYHFAQYALIDKGSDDGIAEGMPVIMPGDMLLGKIYKAYPRYAHVMLIADKNNKASVKSVEGGVSGVLGGALGNTLFMDLLEKSASLASGDLIVTSGLDGVYPKDLVIGSVTQVESAAGDIFKQAYVKPAYAPFAHTQVFVITNHL</sequence>
<dbReference type="AlphaFoldDB" id="A0A1F5BVI3"/>
<dbReference type="GO" id="GO:0008360">
    <property type="term" value="P:regulation of cell shape"/>
    <property type="evidence" value="ECO:0007669"/>
    <property type="project" value="UniProtKB-KW"/>
</dbReference>
<dbReference type="PIRSF" id="PIRSF038471">
    <property type="entry name" value="MreC"/>
    <property type="match status" value="1"/>
</dbReference>
<evidence type="ECO:0000256" key="4">
    <source>
        <dbReference type="ARBA" id="ARBA00032089"/>
    </source>
</evidence>
<evidence type="ECO:0000259" key="6">
    <source>
        <dbReference type="Pfam" id="PF04085"/>
    </source>
</evidence>
<name>A0A1F5BVI3_9BACT</name>
<dbReference type="EMBL" id="MEYS01000001">
    <property type="protein sequence ID" value="OGD34623.1"/>
    <property type="molecule type" value="Genomic_DNA"/>
</dbReference>
<dbReference type="STRING" id="1797298.A2988_03925"/>
<dbReference type="GO" id="GO:0005886">
    <property type="term" value="C:plasma membrane"/>
    <property type="evidence" value="ECO:0007669"/>
    <property type="project" value="TreeGrafter"/>
</dbReference>
<dbReference type="InterPro" id="IPR007221">
    <property type="entry name" value="MreC"/>
</dbReference>
<keyword evidence="3" id="KW-0133">Cell shape</keyword>
<dbReference type="PANTHER" id="PTHR34138:SF1">
    <property type="entry name" value="CELL SHAPE-DETERMINING PROTEIN MREC"/>
    <property type="match status" value="1"/>
</dbReference>
<dbReference type="Proteomes" id="UP000176650">
    <property type="component" value="Unassembled WGS sequence"/>
</dbReference>
<evidence type="ECO:0000256" key="2">
    <source>
        <dbReference type="ARBA" id="ARBA00013855"/>
    </source>
</evidence>
<proteinExistence type="inferred from homology"/>
<dbReference type="Gene3D" id="2.40.10.350">
    <property type="entry name" value="Rod shape-determining protein MreC, domain 2"/>
    <property type="match status" value="1"/>
</dbReference>
<dbReference type="InterPro" id="IPR042177">
    <property type="entry name" value="Cell/Rod_1"/>
</dbReference>
<dbReference type="Gene3D" id="2.40.10.340">
    <property type="entry name" value="Rod shape-determining protein MreC, domain 1"/>
    <property type="match status" value="1"/>
</dbReference>
<organism evidence="7 8">
    <name type="scientific">Candidatus Azambacteria bacterium RIFCSPLOWO2_01_FULL_46_25</name>
    <dbReference type="NCBI Taxonomy" id="1797298"/>
    <lineage>
        <taxon>Bacteria</taxon>
        <taxon>Candidatus Azamiibacteriota</taxon>
    </lineage>
</organism>
<evidence type="ECO:0000256" key="5">
    <source>
        <dbReference type="SAM" id="Coils"/>
    </source>
</evidence>
<dbReference type="InterPro" id="IPR042175">
    <property type="entry name" value="Cell/Rod_MreC_2"/>
</dbReference>
<keyword evidence="5" id="KW-0175">Coiled coil</keyword>
<evidence type="ECO:0000313" key="7">
    <source>
        <dbReference type="EMBL" id="OGD34623.1"/>
    </source>
</evidence>
<dbReference type="InterPro" id="IPR055342">
    <property type="entry name" value="MreC_beta-barrel_core"/>
</dbReference>
<comment type="caution">
    <text evidence="7">The sequence shown here is derived from an EMBL/GenBank/DDBJ whole genome shotgun (WGS) entry which is preliminary data.</text>
</comment>
<dbReference type="NCBIfam" id="TIGR00219">
    <property type="entry name" value="mreC"/>
    <property type="match status" value="1"/>
</dbReference>
<dbReference type="Pfam" id="PF04085">
    <property type="entry name" value="MreC"/>
    <property type="match status" value="1"/>
</dbReference>
<dbReference type="PANTHER" id="PTHR34138">
    <property type="entry name" value="CELL SHAPE-DETERMINING PROTEIN MREC"/>
    <property type="match status" value="1"/>
</dbReference>
<reference evidence="7 8" key="1">
    <citation type="journal article" date="2016" name="Nat. Commun.">
        <title>Thousands of microbial genomes shed light on interconnected biogeochemical processes in an aquifer system.</title>
        <authorList>
            <person name="Anantharaman K."/>
            <person name="Brown C.T."/>
            <person name="Hug L.A."/>
            <person name="Sharon I."/>
            <person name="Castelle C.J."/>
            <person name="Probst A.J."/>
            <person name="Thomas B.C."/>
            <person name="Singh A."/>
            <person name="Wilkins M.J."/>
            <person name="Karaoz U."/>
            <person name="Brodie E.L."/>
            <person name="Williams K.H."/>
            <person name="Hubbard S.S."/>
            <person name="Banfield J.F."/>
        </authorList>
    </citation>
    <scope>NUCLEOTIDE SEQUENCE [LARGE SCALE GENOMIC DNA]</scope>
</reference>
<protein>
    <recommendedName>
        <fullName evidence="2">Cell shape-determining protein MreC</fullName>
    </recommendedName>
    <alternativeName>
        <fullName evidence="4">Cell shape protein MreC</fullName>
    </alternativeName>
</protein>